<name>A0A4U9W711_9SPHI</name>
<reference evidence="1 2" key="1">
    <citation type="submission" date="2019-05" db="EMBL/GenBank/DDBJ databases">
        <authorList>
            <consortium name="Pathogen Informatics"/>
        </authorList>
    </citation>
    <scope>NUCLEOTIDE SEQUENCE [LARGE SCALE GENOMIC DNA]</scope>
    <source>
        <strain evidence="1 2">NCTC11429</strain>
    </source>
</reference>
<dbReference type="EMBL" id="LR590484">
    <property type="protein sequence ID" value="VTR54569.1"/>
    <property type="molecule type" value="Genomic_DNA"/>
</dbReference>
<dbReference type="KEGG" id="stha:NCTC11429_05111"/>
<proteinExistence type="predicted"/>
<evidence type="ECO:0000313" key="1">
    <source>
        <dbReference type="EMBL" id="VTR54569.1"/>
    </source>
</evidence>
<evidence type="ECO:0000313" key="2">
    <source>
        <dbReference type="Proteomes" id="UP000308196"/>
    </source>
</evidence>
<accession>A0A4U9W711</accession>
<gene>
    <name evidence="1" type="ORF">NCTC11429_05111</name>
</gene>
<dbReference type="Proteomes" id="UP000308196">
    <property type="component" value="Chromosome"/>
</dbReference>
<dbReference type="AlphaFoldDB" id="A0A4U9W711"/>
<protein>
    <submittedName>
        <fullName evidence="1">Uncharacterized protein</fullName>
    </submittedName>
</protein>
<organism evidence="1 2">
    <name type="scientific">Sphingobacterium thalpophilum</name>
    <dbReference type="NCBI Taxonomy" id="259"/>
    <lineage>
        <taxon>Bacteria</taxon>
        <taxon>Pseudomonadati</taxon>
        <taxon>Bacteroidota</taxon>
        <taxon>Sphingobacteriia</taxon>
        <taxon>Sphingobacteriales</taxon>
        <taxon>Sphingobacteriaceae</taxon>
        <taxon>Sphingobacterium</taxon>
    </lineage>
</organism>
<sequence>MSPETYRAHDNLSRHEKYSDFWTIRLNILPQNATYFTVVDLLSNPDTVSQLPAFDLSNGSRDAE</sequence>